<proteinExistence type="predicted"/>
<gene>
    <name evidence="1" type="ORF">EBB_14715</name>
</gene>
<keyword evidence="2" id="KW-1185">Reference proteome</keyword>
<dbReference type="EMBL" id="JACXST010000002">
    <property type="protein sequence ID" value="MBD9361750.1"/>
    <property type="molecule type" value="Genomic_DNA"/>
</dbReference>
<evidence type="ECO:0000313" key="1">
    <source>
        <dbReference type="EMBL" id="MBD9361750.1"/>
    </source>
</evidence>
<organism evidence="1 2">
    <name type="scientific">Methylomonas fluvii</name>
    <dbReference type="NCBI Taxonomy" id="1854564"/>
    <lineage>
        <taxon>Bacteria</taxon>
        <taxon>Pseudomonadati</taxon>
        <taxon>Pseudomonadota</taxon>
        <taxon>Gammaproteobacteria</taxon>
        <taxon>Methylococcales</taxon>
        <taxon>Methylococcaceae</taxon>
        <taxon>Methylomonas</taxon>
    </lineage>
</organism>
<evidence type="ECO:0000313" key="2">
    <source>
        <dbReference type="Proteomes" id="UP000641152"/>
    </source>
</evidence>
<reference evidence="1 2" key="1">
    <citation type="submission" date="2020-09" db="EMBL/GenBank/DDBJ databases">
        <title>Methylomonas albis sp. nov. and Methylomonas fluvii sp. nov.: Two cold-adapted methanotrophs from the River Elbe and an amended description of Methylovulum psychrotolerans strain Eb1.</title>
        <authorList>
            <person name="Bussmann I.K."/>
            <person name="Klings K.-W."/>
            <person name="Warnstedt J."/>
            <person name="Hoppert M."/>
            <person name="Saborowski A."/>
            <person name="Horn F."/>
            <person name="Liebner S."/>
        </authorList>
    </citation>
    <scope>NUCLEOTIDE SEQUENCE [LARGE SCALE GENOMIC DNA]</scope>
    <source>
        <strain evidence="1 2">EbB</strain>
    </source>
</reference>
<sequence length="184" mass="20336">MKFIKTQRNDLPGQDFEWQVIPGKLIPADKENVFDEVAVTIAGGIELRGSRCSIERALVNFTADEKLIKSNWMPTSGAFIQGIRLEFHTVPGQRILGVGVQYAVDSNVNGCEFVALLRISDVDGKRYDDQNSGQTINAMDNNAVFLGALAESEQSIEIARFDVLPKNNSNIEGFYINSLRLLVG</sequence>
<name>A0ABR9DFM7_9GAMM</name>
<dbReference type="Proteomes" id="UP000641152">
    <property type="component" value="Unassembled WGS sequence"/>
</dbReference>
<dbReference type="RefSeq" id="WP_192394526.1">
    <property type="nucleotide sequence ID" value="NZ_CAJHIU010000002.1"/>
</dbReference>
<protein>
    <submittedName>
        <fullName evidence="1">Uncharacterized protein</fullName>
    </submittedName>
</protein>
<comment type="caution">
    <text evidence="1">The sequence shown here is derived from an EMBL/GenBank/DDBJ whole genome shotgun (WGS) entry which is preliminary data.</text>
</comment>
<accession>A0ABR9DFM7</accession>